<comment type="caution">
    <text evidence="3">The sequence shown here is derived from an EMBL/GenBank/DDBJ whole genome shotgun (WGS) entry which is preliminary data.</text>
</comment>
<reference evidence="3 4" key="1">
    <citation type="submission" date="2024-01" db="EMBL/GenBank/DDBJ databases">
        <title>The complete chloroplast genome sequence of Lithospermum erythrorhizon: insights into the phylogenetic relationship among Boraginaceae species and the maternal lineages of purple gromwells.</title>
        <authorList>
            <person name="Okada T."/>
            <person name="Watanabe K."/>
        </authorList>
    </citation>
    <scope>NUCLEOTIDE SEQUENCE [LARGE SCALE GENOMIC DNA]</scope>
</reference>
<keyword evidence="1" id="KW-0472">Membrane</keyword>
<keyword evidence="1" id="KW-0812">Transmembrane</keyword>
<dbReference type="InterPro" id="IPR025315">
    <property type="entry name" value="DUF4220"/>
</dbReference>
<sequence length="698" mass="81222">MLTTVASVFIFAQRKILVEIVPDVVRKTWKDWEVRVLILFSLFLQIILIWFGNRRKFKGNLKIRSTIWTAYLLADWVATVTLGVISQNTLDECKKSESEKLTDELMALWAPFLLIHLGGPDTITAYSLEDNELWLRHLVGLVIHSGLAVYVLLVAWPGSSYLIPCSLLILLSGLVKYAERTLSLRSANFEHLRNSMLTPPDAGPNYAKFMEEYTLKKMEGFFVKADEVKELPVITDHKYTAGRGQLISKAFDQFEIFKRLFVDLILSFQDRDASREYFRNLVENAENAATKAFDVIDIELSFAFDMFFTKAPVIFTAVCGILRLLTFCFTIVSMIAFWRLCESEKYHVADIVVTYLLHLVAIFLEFYAVHVLINSDWMDNWLSKRNKPRKGWISRCFHPSDKPRWSNSMAQYNLLQFCLEDKPARLYKIQEFFHMEDFLEKHRHRTYVDVSPDLKRLIFHRFNEFAEKHALAKKDEAALSSLVTRKGSFTIEENGCPQLNWTFEIDFDERILVWHIATDLCYYLNSEETKIRVESKHLSDYMLYLLVMCPFMLPMGIGMIRYRDTCAEARDFFKDKNLGNDKLKLFTNACEKIRNVNTEVLPRKVKGDRSKSVLFDACRLAKSLLAIEDGRKRWEIIFHEWVELAAYAAGHCRSNHHAQQLRKGGEFLTHIWLLMVHLGITDQFQISQGHARAKLIVK</sequence>
<feature type="transmembrane region" description="Helical" evidence="1">
    <location>
        <begin position="541"/>
        <end position="560"/>
    </location>
</feature>
<feature type="transmembrane region" description="Helical" evidence="1">
    <location>
        <begin position="313"/>
        <end position="340"/>
    </location>
</feature>
<evidence type="ECO:0000313" key="3">
    <source>
        <dbReference type="EMBL" id="GAA0170540.1"/>
    </source>
</evidence>
<evidence type="ECO:0000256" key="1">
    <source>
        <dbReference type="SAM" id="Phobius"/>
    </source>
</evidence>
<feature type="transmembrane region" description="Helical" evidence="1">
    <location>
        <begin position="161"/>
        <end position="178"/>
    </location>
</feature>
<gene>
    <name evidence="3" type="ORF">LIER_40981</name>
</gene>
<accession>A0AAV3R633</accession>
<dbReference type="Pfam" id="PF04578">
    <property type="entry name" value="DUF594"/>
    <property type="match status" value="1"/>
</dbReference>
<feature type="transmembrane region" description="Helical" evidence="1">
    <location>
        <begin position="34"/>
        <end position="53"/>
    </location>
</feature>
<feature type="transmembrane region" description="Helical" evidence="1">
    <location>
        <begin position="65"/>
        <end position="86"/>
    </location>
</feature>
<feature type="domain" description="DUF4220" evidence="2">
    <location>
        <begin position="68"/>
        <end position="417"/>
    </location>
</feature>
<organism evidence="3 4">
    <name type="scientific">Lithospermum erythrorhizon</name>
    <name type="common">Purple gromwell</name>
    <name type="synonym">Lithospermum officinale var. erythrorhizon</name>
    <dbReference type="NCBI Taxonomy" id="34254"/>
    <lineage>
        <taxon>Eukaryota</taxon>
        <taxon>Viridiplantae</taxon>
        <taxon>Streptophyta</taxon>
        <taxon>Embryophyta</taxon>
        <taxon>Tracheophyta</taxon>
        <taxon>Spermatophyta</taxon>
        <taxon>Magnoliopsida</taxon>
        <taxon>eudicotyledons</taxon>
        <taxon>Gunneridae</taxon>
        <taxon>Pentapetalae</taxon>
        <taxon>asterids</taxon>
        <taxon>lamiids</taxon>
        <taxon>Boraginales</taxon>
        <taxon>Boraginaceae</taxon>
        <taxon>Boraginoideae</taxon>
        <taxon>Lithospermeae</taxon>
        <taxon>Lithospermum</taxon>
    </lineage>
</organism>
<dbReference type="Proteomes" id="UP001454036">
    <property type="component" value="Unassembled WGS sequence"/>
</dbReference>
<evidence type="ECO:0000313" key="4">
    <source>
        <dbReference type="Proteomes" id="UP001454036"/>
    </source>
</evidence>
<keyword evidence="1" id="KW-1133">Transmembrane helix</keyword>
<dbReference type="InterPro" id="IPR007658">
    <property type="entry name" value="DUF594"/>
</dbReference>
<evidence type="ECO:0000259" key="2">
    <source>
        <dbReference type="Pfam" id="PF13968"/>
    </source>
</evidence>
<dbReference type="AlphaFoldDB" id="A0AAV3R633"/>
<feature type="transmembrane region" description="Helical" evidence="1">
    <location>
        <begin position="138"/>
        <end position="155"/>
    </location>
</feature>
<dbReference type="EMBL" id="BAABME010024602">
    <property type="protein sequence ID" value="GAA0170540.1"/>
    <property type="molecule type" value="Genomic_DNA"/>
</dbReference>
<keyword evidence="4" id="KW-1185">Reference proteome</keyword>
<proteinExistence type="predicted"/>
<dbReference type="Pfam" id="PF13968">
    <property type="entry name" value="DUF4220"/>
    <property type="match status" value="1"/>
</dbReference>
<feature type="transmembrane region" description="Helical" evidence="1">
    <location>
        <begin position="352"/>
        <end position="373"/>
    </location>
</feature>
<feature type="transmembrane region" description="Helical" evidence="1">
    <location>
        <begin position="106"/>
        <end position="126"/>
    </location>
</feature>
<protein>
    <recommendedName>
        <fullName evidence="2">DUF4220 domain-containing protein</fullName>
    </recommendedName>
</protein>
<name>A0AAV3R633_LITER</name>
<dbReference type="PANTHER" id="PTHR31325">
    <property type="entry name" value="OS01G0798800 PROTEIN-RELATED"/>
    <property type="match status" value="1"/>
</dbReference>